<dbReference type="RefSeq" id="WP_344305175.1">
    <property type="nucleotide sequence ID" value="NZ_BAAAQQ010000013.1"/>
</dbReference>
<dbReference type="NCBIfam" id="NF041770">
    <property type="entry name" value="CFI_box_CTERM"/>
    <property type="match status" value="1"/>
</dbReference>
<reference evidence="2" key="1">
    <citation type="journal article" date="2019" name="Int. J. Syst. Evol. Microbiol.">
        <title>The Global Catalogue of Microorganisms (GCM) 10K type strain sequencing project: providing services to taxonomists for standard genome sequencing and annotation.</title>
        <authorList>
            <consortium name="The Broad Institute Genomics Platform"/>
            <consortium name="The Broad Institute Genome Sequencing Center for Infectious Disease"/>
            <person name="Wu L."/>
            <person name="Ma J."/>
        </authorList>
    </citation>
    <scope>NUCLEOTIDE SEQUENCE [LARGE SCALE GENOMIC DNA]</scope>
    <source>
        <strain evidence="2">JCM 16021</strain>
    </source>
</reference>
<comment type="caution">
    <text evidence="1">The sequence shown here is derived from an EMBL/GenBank/DDBJ whole genome shotgun (WGS) entry which is preliminary data.</text>
</comment>
<dbReference type="Proteomes" id="UP001500575">
    <property type="component" value="Unassembled WGS sequence"/>
</dbReference>
<evidence type="ECO:0000313" key="2">
    <source>
        <dbReference type="Proteomes" id="UP001500575"/>
    </source>
</evidence>
<organism evidence="1 2">
    <name type="scientific">Nocardioides bigeumensis</name>
    <dbReference type="NCBI Taxonomy" id="433657"/>
    <lineage>
        <taxon>Bacteria</taxon>
        <taxon>Bacillati</taxon>
        <taxon>Actinomycetota</taxon>
        <taxon>Actinomycetes</taxon>
        <taxon>Propionibacteriales</taxon>
        <taxon>Nocardioidaceae</taxon>
        <taxon>Nocardioides</taxon>
    </lineage>
</organism>
<protein>
    <recommendedName>
        <fullName evidence="3">Sel1 repeat family protein</fullName>
    </recommendedName>
</protein>
<dbReference type="PANTHER" id="PTHR11102">
    <property type="entry name" value="SEL-1-LIKE PROTEIN"/>
    <property type="match status" value="1"/>
</dbReference>
<name>A0ABP5KKB7_9ACTN</name>
<sequence>MEQSDFVAAALAQMLHPENLSKVTGRTIAATDGILQTYENVAVDWARIHGQAAERDRTVPRFRFPPYWDRTSRPTSILAFWDRRERVRLAGDPDTPPEWLQLLARDGELRVRNQVAQNLNTPADTRSKLLSDSDSRITRMVEVAEGPMTLGRTNSANAMHSVAQEYDFRGEFKEAVHWYTKAAENGHVGAMHDLGAAYLDRDDRNLAIGWFTKAAEAGGDATDMFVVGALNEKQGNPEQAIRWFTRAAEAGHVSSMLGLTEIYSQRGDRSREVVWLRKAADAGDENARTILQWYASQETTSAQQSETAVGPVAGQKQGGCYIATAVYGSYDAPPVVTLRRLRDERLARSVCGRAFIRFYYAVSPPLAKYFEQATRLNGVSRLLLDAAVQRIDEVDREEVARNVKRR</sequence>
<evidence type="ECO:0000313" key="1">
    <source>
        <dbReference type="EMBL" id="GAA2131783.1"/>
    </source>
</evidence>
<dbReference type="SUPFAM" id="SSF81901">
    <property type="entry name" value="HCP-like"/>
    <property type="match status" value="1"/>
</dbReference>
<evidence type="ECO:0008006" key="3">
    <source>
        <dbReference type="Google" id="ProtNLM"/>
    </source>
</evidence>
<dbReference type="InterPro" id="IPR050767">
    <property type="entry name" value="Sel1_AlgK"/>
</dbReference>
<dbReference type="Gene3D" id="1.25.40.10">
    <property type="entry name" value="Tetratricopeptide repeat domain"/>
    <property type="match status" value="1"/>
</dbReference>
<dbReference type="PANTHER" id="PTHR11102:SF160">
    <property type="entry name" value="ERAD-ASSOCIATED E3 UBIQUITIN-PROTEIN LIGASE COMPONENT HRD3"/>
    <property type="match status" value="1"/>
</dbReference>
<proteinExistence type="predicted"/>
<dbReference type="EMBL" id="BAAAQQ010000013">
    <property type="protein sequence ID" value="GAA2131783.1"/>
    <property type="molecule type" value="Genomic_DNA"/>
</dbReference>
<dbReference type="InterPro" id="IPR006597">
    <property type="entry name" value="Sel1-like"/>
</dbReference>
<dbReference type="SMART" id="SM00671">
    <property type="entry name" value="SEL1"/>
    <property type="match status" value="4"/>
</dbReference>
<gene>
    <name evidence="1" type="ORF">GCM10009843_35670</name>
</gene>
<dbReference type="InterPro" id="IPR049886">
    <property type="entry name" value="CFI_box_CTERM_dom"/>
</dbReference>
<dbReference type="InterPro" id="IPR011990">
    <property type="entry name" value="TPR-like_helical_dom_sf"/>
</dbReference>
<dbReference type="Pfam" id="PF08238">
    <property type="entry name" value="Sel1"/>
    <property type="match status" value="4"/>
</dbReference>
<keyword evidence="2" id="KW-1185">Reference proteome</keyword>
<accession>A0ABP5KKB7</accession>